<protein>
    <recommendedName>
        <fullName evidence="4">Capsule assembly protein Wzi</fullName>
    </recommendedName>
</protein>
<dbReference type="RefSeq" id="WP_252759774.1">
    <property type="nucleotide sequence ID" value="NZ_JAMXLY010000002.1"/>
</dbReference>
<keyword evidence="1" id="KW-0732">Signal</keyword>
<evidence type="ECO:0000313" key="2">
    <source>
        <dbReference type="EMBL" id="MCO6024410.1"/>
    </source>
</evidence>
<dbReference type="Gene3D" id="2.40.160.130">
    <property type="entry name" value="Capsule assembly protein Wzi"/>
    <property type="match status" value="1"/>
</dbReference>
<gene>
    <name evidence="2" type="ORF">NG821_00880</name>
</gene>
<accession>A0ABT1BUP4</accession>
<proteinExistence type="predicted"/>
<keyword evidence="3" id="KW-1185">Reference proteome</keyword>
<dbReference type="Proteomes" id="UP001204015">
    <property type="component" value="Unassembled WGS sequence"/>
</dbReference>
<reference evidence="2 3" key="1">
    <citation type="submission" date="2022-06" db="EMBL/GenBank/DDBJ databases">
        <title>A taxonomic note on the genus Prevotella: Description of four novel genera and emended description of the genera Hallella and Xylanibacter.</title>
        <authorList>
            <person name="Hitch T.C.A."/>
        </authorList>
    </citation>
    <scope>NUCLEOTIDE SEQUENCE [LARGE SCALE GENOMIC DNA]</scope>
    <source>
        <strain evidence="2 3">DSM 100619</strain>
    </source>
</reference>
<dbReference type="InterPro" id="IPR038636">
    <property type="entry name" value="Wzi_sf"/>
</dbReference>
<feature type="signal peptide" evidence="1">
    <location>
        <begin position="1"/>
        <end position="25"/>
    </location>
</feature>
<evidence type="ECO:0008006" key="4">
    <source>
        <dbReference type="Google" id="ProtNLM"/>
    </source>
</evidence>
<feature type="chain" id="PRO_5047293270" description="Capsule assembly protein Wzi" evidence="1">
    <location>
        <begin position="26"/>
        <end position="518"/>
    </location>
</feature>
<evidence type="ECO:0000313" key="3">
    <source>
        <dbReference type="Proteomes" id="UP001204015"/>
    </source>
</evidence>
<comment type="caution">
    <text evidence="2">The sequence shown here is derived from an EMBL/GenBank/DDBJ whole genome shotgun (WGS) entry which is preliminary data.</text>
</comment>
<dbReference type="EMBL" id="JAMXLY010000002">
    <property type="protein sequence ID" value="MCO6024410.1"/>
    <property type="molecule type" value="Genomic_DNA"/>
</dbReference>
<organism evidence="2 3">
    <name type="scientific">Segatella cerevisiae</name>
    <dbReference type="NCBI Taxonomy" id="2053716"/>
    <lineage>
        <taxon>Bacteria</taxon>
        <taxon>Pseudomonadati</taxon>
        <taxon>Bacteroidota</taxon>
        <taxon>Bacteroidia</taxon>
        <taxon>Bacteroidales</taxon>
        <taxon>Prevotellaceae</taxon>
        <taxon>Segatella</taxon>
    </lineage>
</organism>
<evidence type="ECO:0000256" key="1">
    <source>
        <dbReference type="SAM" id="SignalP"/>
    </source>
</evidence>
<name>A0ABT1BUP4_9BACT</name>
<sequence>MKSKLIIITLLFVVTVFLSAVPAEAQTLDYKLETDAGISHGTTPLWLNANKYGVSSLDESNGYLRTEIYKSLKGFLNEEIKSEGRGNGEPSESKWDWGAGLDIVVPHHYTSDIIIQQAYVEGRWLHGILTIGAKEFPEEQKNPLLSSGSQTLGINARPIPQIRLELPNYIKVFNWLGFKGHIAYGWATDTKWQERTADPESKWAKNMLLHTKSGFLRFGHLSSHFTFETGIEMACQFGGTTYNHGKAIKRGTKLKDYWQAFLPGGDGDVGEGVYANVEGNGLGSLMSRFNLDEPTWKASFYIDHFFDDHSQLFFLDFDGYGDTDKDFRKHKYTRYIFYTPRDGLFGWEVNLKKGTWLKDIVLEYLHTTDQSGSVYHDSEPGLAAHVAGRDDYYNHYFYPGWQHWGQAMGNPLYRSPVYNDDGIIDFKDTRFIAWHLGFSGTPIPLLDYRILATFQKGWGTYNNPYVPIERNFSMLMEAAYQLHHGWRVKGAFGLDHGKILGNNVGFNLTISKSGIFKL</sequence>